<name>A0A0N8PR47_9CHLR</name>
<protein>
    <submittedName>
        <fullName evidence="1">Uncharacterized protein</fullName>
    </submittedName>
</protein>
<dbReference type="EMBL" id="LJCR01002309">
    <property type="protein sequence ID" value="KPV48917.1"/>
    <property type="molecule type" value="Genomic_DNA"/>
</dbReference>
<dbReference type="Proteomes" id="UP000050509">
    <property type="component" value="Unassembled WGS sequence"/>
</dbReference>
<gene>
    <name evidence="1" type="ORF">SE17_35495</name>
</gene>
<accession>A0A0N8PR47</accession>
<organism evidence="1 2">
    <name type="scientific">Kouleothrix aurantiaca</name>
    <dbReference type="NCBI Taxonomy" id="186479"/>
    <lineage>
        <taxon>Bacteria</taxon>
        <taxon>Bacillati</taxon>
        <taxon>Chloroflexota</taxon>
        <taxon>Chloroflexia</taxon>
        <taxon>Chloroflexales</taxon>
        <taxon>Roseiflexineae</taxon>
        <taxon>Roseiflexaceae</taxon>
        <taxon>Kouleothrix</taxon>
    </lineage>
</organism>
<evidence type="ECO:0000313" key="1">
    <source>
        <dbReference type="EMBL" id="KPV48917.1"/>
    </source>
</evidence>
<evidence type="ECO:0000313" key="2">
    <source>
        <dbReference type="Proteomes" id="UP000050509"/>
    </source>
</evidence>
<feature type="non-terminal residue" evidence="1">
    <location>
        <position position="135"/>
    </location>
</feature>
<comment type="caution">
    <text evidence="1">The sequence shown here is derived from an EMBL/GenBank/DDBJ whole genome shotgun (WGS) entry which is preliminary data.</text>
</comment>
<proteinExistence type="predicted"/>
<reference evidence="1 2" key="1">
    <citation type="submission" date="2015-09" db="EMBL/GenBank/DDBJ databases">
        <title>Draft genome sequence of Kouleothrix aurantiaca JCM 19913.</title>
        <authorList>
            <person name="Hemp J."/>
        </authorList>
    </citation>
    <scope>NUCLEOTIDE SEQUENCE [LARGE SCALE GENOMIC DNA]</scope>
    <source>
        <strain evidence="1 2">COM-B</strain>
    </source>
</reference>
<sequence length="135" mass="15214">MTYASTTSFPRQPRLRSFARRFGRAHLDFACHAAFPLALTPDLLYLLWAAFPRDARDQPIGAPWVAVADLLLSSLCDEVGHELFEFEPEVRDELLAELKDSPRFGPARIDALAAFVSEYVGQQLRSSDPFVRDFA</sequence>
<keyword evidence="2" id="KW-1185">Reference proteome</keyword>
<dbReference type="AlphaFoldDB" id="A0A0N8PR47"/>